<accession>A0AAV2SK05</accession>
<name>A0AAV2SK05_MEGNR</name>
<feature type="transmembrane region" description="Helical" evidence="1">
    <location>
        <begin position="96"/>
        <end position="116"/>
    </location>
</feature>
<feature type="transmembrane region" description="Helical" evidence="1">
    <location>
        <begin position="324"/>
        <end position="345"/>
    </location>
</feature>
<reference evidence="2 3" key="1">
    <citation type="submission" date="2024-05" db="EMBL/GenBank/DDBJ databases">
        <authorList>
            <person name="Wallberg A."/>
        </authorList>
    </citation>
    <scope>NUCLEOTIDE SEQUENCE [LARGE SCALE GENOMIC DNA]</scope>
</reference>
<feature type="transmembrane region" description="Helical" evidence="1">
    <location>
        <begin position="211"/>
        <end position="237"/>
    </location>
</feature>
<keyword evidence="1" id="KW-0812">Transmembrane</keyword>
<feature type="transmembrane region" description="Helical" evidence="1">
    <location>
        <begin position="177"/>
        <end position="199"/>
    </location>
</feature>
<feature type="transmembrane region" description="Helical" evidence="1">
    <location>
        <begin position="453"/>
        <end position="471"/>
    </location>
</feature>
<dbReference type="EMBL" id="CAXKWB010073871">
    <property type="protein sequence ID" value="CAL4197566.1"/>
    <property type="molecule type" value="Genomic_DNA"/>
</dbReference>
<dbReference type="Proteomes" id="UP001497623">
    <property type="component" value="Unassembled WGS sequence"/>
</dbReference>
<gene>
    <name evidence="2" type="ORF">MNOR_LOCUS37288</name>
</gene>
<sequence>MYGSIKDDQGDSVDYKKFKAESFEEVNKKLLTFFKYLGIFLVYCDNGTSKYKLHKLRYVFYYIFWFLWPSIGFISAYLLFIYVFKLKLGDESHLSVGIALIVFGFGVVPAFQTYVIKRINGYVPTILTKIRKMESCRCFRSDHTIIKWKNIFSITHQDVKIEQLQCQFHDGIGVFQILPNIIFLVTLLSFIGAWIYAYYDLIFWENVKIEFPYLAAQFFFLTLPNLTTWFCVSFLIWHNQIYQQIEKFVENDILKKIEERKKSTANICNSELETTEAPRKFTKLARRRSEIQFSLATNQINDLGDYVDHLQDIFNLLSQKILRYTFGVNFLVYTISSLYCTYHFITDVYHIFYTIPLMVSVGHMFLSCEQGHKLMHQYERTVNSVDCVLARLRPLTETEENGNENRHSKDNNNIEEMQTIKAKAKEDYVHVERLLENLRMTQPQAEFFGSFKINLNTFVTIIGFIISYSVLVMDLQSSFASDGSSTMETTTTSGS</sequence>
<feature type="transmembrane region" description="Helical" evidence="1">
    <location>
        <begin position="351"/>
        <end position="368"/>
    </location>
</feature>
<evidence type="ECO:0000313" key="2">
    <source>
        <dbReference type="EMBL" id="CAL4197566.1"/>
    </source>
</evidence>
<comment type="caution">
    <text evidence="2">The sequence shown here is derived from an EMBL/GenBank/DDBJ whole genome shotgun (WGS) entry which is preliminary data.</text>
</comment>
<evidence type="ECO:0000256" key="1">
    <source>
        <dbReference type="SAM" id="Phobius"/>
    </source>
</evidence>
<keyword evidence="1" id="KW-1133">Transmembrane helix</keyword>
<dbReference type="AlphaFoldDB" id="A0AAV2SK05"/>
<feature type="transmembrane region" description="Helical" evidence="1">
    <location>
        <begin position="59"/>
        <end position="84"/>
    </location>
</feature>
<proteinExistence type="predicted"/>
<evidence type="ECO:0000313" key="3">
    <source>
        <dbReference type="Proteomes" id="UP001497623"/>
    </source>
</evidence>
<evidence type="ECO:0008006" key="4">
    <source>
        <dbReference type="Google" id="ProtNLM"/>
    </source>
</evidence>
<protein>
    <recommendedName>
        <fullName evidence="4">Gustatory receptor</fullName>
    </recommendedName>
</protein>
<keyword evidence="3" id="KW-1185">Reference proteome</keyword>
<keyword evidence="1" id="KW-0472">Membrane</keyword>
<organism evidence="2 3">
    <name type="scientific">Meganyctiphanes norvegica</name>
    <name type="common">Northern krill</name>
    <name type="synonym">Thysanopoda norvegica</name>
    <dbReference type="NCBI Taxonomy" id="48144"/>
    <lineage>
        <taxon>Eukaryota</taxon>
        <taxon>Metazoa</taxon>
        <taxon>Ecdysozoa</taxon>
        <taxon>Arthropoda</taxon>
        <taxon>Crustacea</taxon>
        <taxon>Multicrustacea</taxon>
        <taxon>Malacostraca</taxon>
        <taxon>Eumalacostraca</taxon>
        <taxon>Eucarida</taxon>
        <taxon>Euphausiacea</taxon>
        <taxon>Euphausiidae</taxon>
        <taxon>Meganyctiphanes</taxon>
    </lineage>
</organism>